<dbReference type="OrthoDB" id="9776868at2"/>
<dbReference type="GO" id="GO:0009073">
    <property type="term" value="P:aromatic amino acid family biosynthetic process"/>
    <property type="evidence" value="ECO:0007669"/>
    <property type="project" value="UniProtKB-KW"/>
</dbReference>
<dbReference type="InterPro" id="IPR046346">
    <property type="entry name" value="Aminoacid_DH-like_N_sf"/>
</dbReference>
<sequence>MISGRTKAFALFGSPVEHSLSPAMHNASFAELGLDCVYLCHDVVPSAIGAAVAGARAMGFAGFNVTMPCKAAVIEHLDELSPAARLMGAVNTVKREGDRLIGHNTDGAGLLRSVAERDFAVAGADVAVIGAGGAGSAVYTQAALDGAGRVSVFKRANASFGPTSQKIAALSERTGVSLTLTDVADEAALERAVREADIVVDATRVGMAPLESQSNVKEEWLRPGQAVVDTVYHPRETKLLALAAHAGATAIDGLGMLLWQAAIAEEIWLDVAMPVDRVREAVFGG</sequence>
<accession>A0A179B4W0</accession>
<keyword evidence="3 7" id="KW-0028">Amino-acid biosynthesis</keyword>
<feature type="binding site" evidence="7">
    <location>
        <position position="232"/>
    </location>
    <ligand>
        <name>shikimate</name>
        <dbReference type="ChEBI" id="CHEBI:36208"/>
    </ligand>
</feature>
<gene>
    <name evidence="7" type="primary">aroE</name>
    <name evidence="10" type="ORF">A4H34_06355</name>
</gene>
<dbReference type="RefSeq" id="WP_064231419.1">
    <property type="nucleotide sequence ID" value="NZ_LVZK01000001.1"/>
</dbReference>
<comment type="caution">
    <text evidence="7">Lacks conserved residue(s) required for the propagation of feature annotation.</text>
</comment>
<dbReference type="Gene3D" id="3.40.50.720">
    <property type="entry name" value="NAD(P)-binding Rossmann-like Domain"/>
    <property type="match status" value="1"/>
</dbReference>
<evidence type="ECO:0000313" key="10">
    <source>
        <dbReference type="EMBL" id="OAP86732.1"/>
    </source>
</evidence>
<dbReference type="InterPro" id="IPR041121">
    <property type="entry name" value="SDH_C"/>
</dbReference>
<dbReference type="Pfam" id="PF18317">
    <property type="entry name" value="SDH_C"/>
    <property type="match status" value="1"/>
</dbReference>
<dbReference type="PANTHER" id="PTHR21089:SF1">
    <property type="entry name" value="BIFUNCTIONAL 3-DEHYDROQUINATE DEHYDRATASE_SHIKIMATE DEHYDROGENASE, CHLOROPLASTIC"/>
    <property type="match status" value="1"/>
</dbReference>
<feature type="binding site" evidence="7">
    <location>
        <position position="230"/>
    </location>
    <ligand>
        <name>NADP(+)</name>
        <dbReference type="ChEBI" id="CHEBI:58349"/>
    </ligand>
</feature>
<feature type="binding site" evidence="7">
    <location>
        <position position="66"/>
    </location>
    <ligand>
        <name>shikimate</name>
        <dbReference type="ChEBI" id="CHEBI:36208"/>
    </ligand>
</feature>
<dbReference type="UniPathway" id="UPA00053">
    <property type="reaction ID" value="UER00087"/>
</dbReference>
<evidence type="ECO:0000256" key="1">
    <source>
        <dbReference type="ARBA" id="ARBA00004871"/>
    </source>
</evidence>
<comment type="catalytic activity">
    <reaction evidence="7">
        <text>shikimate + NADP(+) = 3-dehydroshikimate + NADPH + H(+)</text>
        <dbReference type="Rhea" id="RHEA:17737"/>
        <dbReference type="ChEBI" id="CHEBI:15378"/>
        <dbReference type="ChEBI" id="CHEBI:16630"/>
        <dbReference type="ChEBI" id="CHEBI:36208"/>
        <dbReference type="ChEBI" id="CHEBI:57783"/>
        <dbReference type="ChEBI" id="CHEBI:58349"/>
        <dbReference type="EC" id="1.1.1.25"/>
    </reaction>
</comment>
<evidence type="ECO:0000256" key="6">
    <source>
        <dbReference type="ARBA" id="ARBA00023141"/>
    </source>
</evidence>
<comment type="caution">
    <text evidence="10">The sequence shown here is derived from an EMBL/GenBank/DDBJ whole genome shotgun (WGS) entry which is preliminary data.</text>
</comment>
<comment type="pathway">
    <text evidence="1 7">Metabolic intermediate biosynthesis; chorismate biosynthesis; chorismate from D-erythrose 4-phosphate and phosphoenolpyruvate: step 4/7.</text>
</comment>
<dbReference type="SUPFAM" id="SSF53223">
    <property type="entry name" value="Aminoacid dehydrogenase-like, N-terminal domain"/>
    <property type="match status" value="1"/>
</dbReference>
<dbReference type="InterPro" id="IPR011342">
    <property type="entry name" value="Shikimate_DH"/>
</dbReference>
<evidence type="ECO:0000259" key="8">
    <source>
        <dbReference type="Pfam" id="PF08501"/>
    </source>
</evidence>
<evidence type="ECO:0000256" key="2">
    <source>
        <dbReference type="ARBA" id="ARBA00012962"/>
    </source>
</evidence>
<dbReference type="STRING" id="1823756.A4H34_06355"/>
<feature type="binding site" evidence="7">
    <location>
        <begin position="130"/>
        <end position="134"/>
    </location>
    <ligand>
        <name>NADP(+)</name>
        <dbReference type="ChEBI" id="CHEBI:58349"/>
    </ligand>
</feature>
<keyword evidence="5 7" id="KW-0560">Oxidoreductase</keyword>
<feature type="binding site" evidence="7">
    <location>
        <position position="91"/>
    </location>
    <ligand>
        <name>shikimate</name>
        <dbReference type="ChEBI" id="CHEBI:36208"/>
    </ligand>
</feature>
<name>A0A179B4W0_9ACTO</name>
<keyword evidence="6 7" id="KW-0057">Aromatic amino acid biosynthesis</keyword>
<dbReference type="NCBIfam" id="TIGR00507">
    <property type="entry name" value="aroE"/>
    <property type="match status" value="1"/>
</dbReference>
<dbReference type="InterPro" id="IPR013708">
    <property type="entry name" value="Shikimate_DH-bd_N"/>
</dbReference>
<evidence type="ECO:0000256" key="3">
    <source>
        <dbReference type="ARBA" id="ARBA00022605"/>
    </source>
</evidence>
<feature type="domain" description="Shikimate dehydrogenase substrate binding N-terminal" evidence="8">
    <location>
        <begin position="11"/>
        <end position="93"/>
    </location>
</feature>
<dbReference type="HAMAP" id="MF_00222">
    <property type="entry name" value="Shikimate_DH_AroE"/>
    <property type="match status" value="1"/>
</dbReference>
<feature type="binding site" evidence="7">
    <location>
        <position position="253"/>
    </location>
    <ligand>
        <name>NADP(+)</name>
        <dbReference type="ChEBI" id="CHEBI:58349"/>
    </ligand>
</feature>
<dbReference type="GO" id="GO:0008652">
    <property type="term" value="P:amino acid biosynthetic process"/>
    <property type="evidence" value="ECO:0007669"/>
    <property type="project" value="UniProtKB-KW"/>
</dbReference>
<keyword evidence="4 7" id="KW-0521">NADP</keyword>
<dbReference type="GO" id="GO:0050661">
    <property type="term" value="F:NADP binding"/>
    <property type="evidence" value="ECO:0007669"/>
    <property type="project" value="InterPro"/>
</dbReference>
<dbReference type="GO" id="GO:0009423">
    <property type="term" value="P:chorismate biosynthetic process"/>
    <property type="evidence" value="ECO:0007669"/>
    <property type="project" value="UniProtKB-UniRule"/>
</dbReference>
<evidence type="ECO:0000256" key="7">
    <source>
        <dbReference type="HAMAP-Rule" id="MF_00222"/>
    </source>
</evidence>
<dbReference type="SUPFAM" id="SSF51735">
    <property type="entry name" value="NAD(P)-binding Rossmann-fold domains"/>
    <property type="match status" value="1"/>
</dbReference>
<dbReference type="PANTHER" id="PTHR21089">
    <property type="entry name" value="SHIKIMATE DEHYDROGENASE"/>
    <property type="match status" value="1"/>
</dbReference>
<dbReference type="GO" id="GO:0019632">
    <property type="term" value="P:shikimate metabolic process"/>
    <property type="evidence" value="ECO:0007669"/>
    <property type="project" value="InterPro"/>
</dbReference>
<keyword evidence="11" id="KW-1185">Reference proteome</keyword>
<dbReference type="GO" id="GO:0004764">
    <property type="term" value="F:shikimate 3-dehydrogenase (NADP+) activity"/>
    <property type="evidence" value="ECO:0007669"/>
    <property type="project" value="UniProtKB-UniRule"/>
</dbReference>
<feature type="binding site" evidence="7">
    <location>
        <begin position="19"/>
        <end position="21"/>
    </location>
    <ligand>
        <name>shikimate</name>
        <dbReference type="ChEBI" id="CHEBI:36208"/>
    </ligand>
</feature>
<evidence type="ECO:0000256" key="5">
    <source>
        <dbReference type="ARBA" id="ARBA00023002"/>
    </source>
</evidence>
<evidence type="ECO:0000259" key="9">
    <source>
        <dbReference type="Pfam" id="PF18317"/>
    </source>
</evidence>
<proteinExistence type="inferred from homology"/>
<dbReference type="AlphaFoldDB" id="A0A179B4W0"/>
<dbReference type="EMBL" id="LVZK01000001">
    <property type="protein sequence ID" value="OAP86732.1"/>
    <property type="molecule type" value="Genomic_DNA"/>
</dbReference>
<dbReference type="Proteomes" id="UP000078368">
    <property type="component" value="Unassembled WGS sequence"/>
</dbReference>
<comment type="subunit">
    <text evidence="7">Homodimer.</text>
</comment>
<feature type="domain" description="SDH C-terminal" evidence="9">
    <location>
        <begin position="253"/>
        <end position="282"/>
    </location>
</feature>
<protein>
    <recommendedName>
        <fullName evidence="2 7">Shikimate dehydrogenase (NADP(+))</fullName>
        <shortName evidence="7">SDH</shortName>
        <ecNumber evidence="2 7">1.1.1.25</ecNumber>
    </recommendedName>
</protein>
<evidence type="ECO:0000256" key="4">
    <source>
        <dbReference type="ARBA" id="ARBA00022857"/>
    </source>
</evidence>
<dbReference type="Gene3D" id="3.40.50.10860">
    <property type="entry name" value="Leucine Dehydrogenase, chain A, domain 1"/>
    <property type="match status" value="1"/>
</dbReference>
<dbReference type="CDD" id="cd01065">
    <property type="entry name" value="NAD_bind_Shikimate_DH"/>
    <property type="match status" value="1"/>
</dbReference>
<dbReference type="Pfam" id="PF08501">
    <property type="entry name" value="Shikimate_dh_N"/>
    <property type="match status" value="1"/>
</dbReference>
<comment type="function">
    <text evidence="7">Involved in the biosynthesis of the chorismate, which leads to the biosynthesis of aromatic amino acids. Catalyzes the reversible NADPH linked reduction of 3-dehydroshikimate (DHSA) to yield shikimate (SA).</text>
</comment>
<dbReference type="InterPro" id="IPR036291">
    <property type="entry name" value="NAD(P)-bd_dom_sf"/>
</dbReference>
<evidence type="ECO:0000313" key="11">
    <source>
        <dbReference type="Proteomes" id="UP000078368"/>
    </source>
</evidence>
<feature type="binding site" evidence="7">
    <location>
        <position position="260"/>
    </location>
    <ligand>
        <name>shikimate</name>
        <dbReference type="ChEBI" id="CHEBI:36208"/>
    </ligand>
</feature>
<organism evidence="10 11">
    <name type="scientific">Peptidiphaga gingivicola</name>
    <dbReference type="NCBI Taxonomy" id="2741497"/>
    <lineage>
        <taxon>Bacteria</taxon>
        <taxon>Bacillati</taxon>
        <taxon>Actinomycetota</taxon>
        <taxon>Actinomycetes</taxon>
        <taxon>Actinomycetales</taxon>
        <taxon>Actinomycetaceae</taxon>
        <taxon>Peptidiphaga</taxon>
    </lineage>
</organism>
<dbReference type="InterPro" id="IPR022893">
    <property type="entry name" value="Shikimate_DH_fam"/>
</dbReference>
<dbReference type="EC" id="1.1.1.25" evidence="2 7"/>
<reference evidence="10 11" key="1">
    <citation type="submission" date="2016-04" db="EMBL/GenBank/DDBJ databases">
        <title>Peptidophaga gingivicola gen. nov., sp. nov., isolated from human subgingival plaque.</title>
        <authorList>
            <person name="Beall C.J."/>
            <person name="Mokrzan E.M."/>
            <person name="Griffen A.L."/>
            <person name="Leys E.J."/>
        </authorList>
    </citation>
    <scope>NUCLEOTIDE SEQUENCE [LARGE SCALE GENOMIC DNA]</scope>
    <source>
        <strain evidence="10 11">BA112</strain>
    </source>
</reference>
<feature type="binding site" evidence="7">
    <location>
        <position position="106"/>
    </location>
    <ligand>
        <name>shikimate</name>
        <dbReference type="ChEBI" id="CHEBI:36208"/>
    </ligand>
</feature>
<feature type="active site" description="Proton acceptor" evidence="7">
    <location>
        <position position="70"/>
    </location>
</feature>
<comment type="similarity">
    <text evidence="7">Belongs to the shikimate dehydrogenase family.</text>
</comment>